<dbReference type="Proteomes" id="UP000471147">
    <property type="component" value="Unassembled WGS sequence"/>
</dbReference>
<dbReference type="AlphaFoldDB" id="A0A6I4M1N8"/>
<sequence length="74" mass="8363">MEWIGAGLSYLKVMERKADFRWQDKSTAVGWGAGYWNYTKNCASPLPAVLAADRENGSILAFSAPSRRHIRQFL</sequence>
<protein>
    <submittedName>
        <fullName evidence="1">Uncharacterized protein</fullName>
    </submittedName>
</protein>
<keyword evidence="2" id="KW-1185">Reference proteome</keyword>
<evidence type="ECO:0000313" key="1">
    <source>
        <dbReference type="EMBL" id="MVZ98126.1"/>
    </source>
</evidence>
<organism evidence="1 2">
    <name type="scientific">Sphingorhabdus profundilacus</name>
    <dbReference type="NCBI Taxonomy" id="2509718"/>
    <lineage>
        <taxon>Bacteria</taxon>
        <taxon>Pseudomonadati</taxon>
        <taxon>Pseudomonadota</taxon>
        <taxon>Alphaproteobacteria</taxon>
        <taxon>Sphingomonadales</taxon>
        <taxon>Sphingomonadaceae</taxon>
        <taxon>Sphingorhabdus</taxon>
    </lineage>
</organism>
<comment type="caution">
    <text evidence="1">The sequence shown here is derived from an EMBL/GenBank/DDBJ whole genome shotgun (WGS) entry which is preliminary data.</text>
</comment>
<evidence type="ECO:0000313" key="2">
    <source>
        <dbReference type="Proteomes" id="UP000471147"/>
    </source>
</evidence>
<name>A0A6I4M1N8_9SPHN</name>
<dbReference type="EMBL" id="SDWJ01000002">
    <property type="protein sequence ID" value="MVZ98126.1"/>
    <property type="molecule type" value="Genomic_DNA"/>
</dbReference>
<proteinExistence type="predicted"/>
<accession>A0A6I4M1N8</accession>
<reference evidence="1 2" key="1">
    <citation type="submission" date="2019-01" db="EMBL/GenBank/DDBJ databases">
        <title>Sphingorhabdus lacus sp.nov., isolated from an oligotrophic freshwater lake.</title>
        <authorList>
            <person name="Park M."/>
        </authorList>
    </citation>
    <scope>NUCLEOTIDE SEQUENCE [LARGE SCALE GENOMIC DNA]</scope>
    <source>
        <strain evidence="1 2">IMCC26285</strain>
    </source>
</reference>
<dbReference type="RefSeq" id="WP_160354078.1">
    <property type="nucleotide sequence ID" value="NZ_SDWJ01000002.1"/>
</dbReference>
<gene>
    <name evidence="1" type="ORF">EUU23_10520</name>
</gene>